<dbReference type="RefSeq" id="WP_166107204.1">
    <property type="nucleotide sequence ID" value="NZ_JAADJT010000011.1"/>
</dbReference>
<dbReference type="Proteomes" id="UP000666369">
    <property type="component" value="Unassembled WGS sequence"/>
</dbReference>
<accession>A0ABX0FRD5</accession>
<organism evidence="1 2">
    <name type="scientific">Duganella aceris</name>
    <dbReference type="NCBI Taxonomy" id="2703883"/>
    <lineage>
        <taxon>Bacteria</taxon>
        <taxon>Pseudomonadati</taxon>
        <taxon>Pseudomonadota</taxon>
        <taxon>Betaproteobacteria</taxon>
        <taxon>Burkholderiales</taxon>
        <taxon>Oxalobacteraceae</taxon>
        <taxon>Telluria group</taxon>
        <taxon>Duganella</taxon>
    </lineage>
</organism>
<evidence type="ECO:0000313" key="1">
    <source>
        <dbReference type="EMBL" id="NGZ87221.1"/>
    </source>
</evidence>
<gene>
    <name evidence="1" type="ORF">GW587_23545</name>
</gene>
<reference evidence="1 2" key="1">
    <citation type="submission" date="2020-01" db="EMBL/GenBank/DDBJ databases">
        <authorList>
            <person name="Lee S.D."/>
        </authorList>
    </citation>
    <scope>NUCLEOTIDE SEQUENCE [LARGE SCALE GENOMIC DNA]</scope>
    <source>
        <strain evidence="1 2">SAP-35</strain>
    </source>
</reference>
<reference evidence="2" key="2">
    <citation type="submission" date="2023-07" db="EMBL/GenBank/DDBJ databases">
        <title>Duganella aceri sp. nov., isolated from tree sap.</title>
        <authorList>
            <person name="Kim I.S."/>
        </authorList>
    </citation>
    <scope>NUCLEOTIDE SEQUENCE [LARGE SCALE GENOMIC DNA]</scope>
    <source>
        <strain evidence="2">SAP-35</strain>
    </source>
</reference>
<keyword evidence="2" id="KW-1185">Reference proteome</keyword>
<sequence>MIFAVATDELALYTFSSEMQATSYCEGLDVEAAGWLFWDDIGRPLSPYFTVPNKRGVLTVQNGEYYLELADEMHHALLSEALDEITDFSSTTSFNTALEVRLYMAHQIAMKLNS</sequence>
<evidence type="ECO:0000313" key="2">
    <source>
        <dbReference type="Proteomes" id="UP000666369"/>
    </source>
</evidence>
<protein>
    <recommendedName>
        <fullName evidence="3">DUF4902 domain-containing protein</fullName>
    </recommendedName>
</protein>
<dbReference type="EMBL" id="JAADJT010000011">
    <property type="protein sequence ID" value="NGZ87221.1"/>
    <property type="molecule type" value="Genomic_DNA"/>
</dbReference>
<comment type="caution">
    <text evidence="1">The sequence shown here is derived from an EMBL/GenBank/DDBJ whole genome shotgun (WGS) entry which is preliminary data.</text>
</comment>
<evidence type="ECO:0008006" key="3">
    <source>
        <dbReference type="Google" id="ProtNLM"/>
    </source>
</evidence>
<proteinExistence type="predicted"/>
<name>A0ABX0FRD5_9BURK</name>